<gene>
    <name evidence="1" type="ORF">SAMN05421853_10281</name>
</gene>
<dbReference type="Proteomes" id="UP000243106">
    <property type="component" value="Unassembled WGS sequence"/>
</dbReference>
<sequence length="265" mass="30210">MSDQSPTRRQALWDLLRTEGTLTPAAAAEAGIPLNTARMYFAEWKRNGAIVLDHQDGKTRFFRAAQDTAEAPREIRTEVAEDDPRAHRQIAWDLLCEAETVSVPDLIEIGLHRNTAELALNHWLEAEAIRFSHRDGKVRFYTRVLDTDTAPAFTRSDHRLAPRERRAKKLWTAARMLKTFTPRDVAAHAATSETEVSIDDATRFCRMLLRAGYVRVLRKARPSDGVEPRYRLTRDTGPKPPIEKRVRAVWDENEGCFTHLPETAS</sequence>
<dbReference type="EMBL" id="FOXV01000002">
    <property type="protein sequence ID" value="SFQ13782.1"/>
    <property type="molecule type" value="Genomic_DNA"/>
</dbReference>
<evidence type="ECO:0000313" key="2">
    <source>
        <dbReference type="Proteomes" id="UP000243106"/>
    </source>
</evidence>
<proteinExistence type="predicted"/>
<dbReference type="AlphaFoldDB" id="A0A1I5W212"/>
<dbReference type="RefSeq" id="WP_093009364.1">
    <property type="nucleotide sequence ID" value="NZ_FOXV01000002.1"/>
</dbReference>
<dbReference type="STRING" id="93684.SAMN05421853_10281"/>
<organism evidence="1 2">
    <name type="scientific">Roseivivax halotolerans</name>
    <dbReference type="NCBI Taxonomy" id="93684"/>
    <lineage>
        <taxon>Bacteria</taxon>
        <taxon>Pseudomonadati</taxon>
        <taxon>Pseudomonadota</taxon>
        <taxon>Alphaproteobacteria</taxon>
        <taxon>Rhodobacterales</taxon>
        <taxon>Roseobacteraceae</taxon>
        <taxon>Roseivivax</taxon>
    </lineage>
</organism>
<keyword evidence="2" id="KW-1185">Reference proteome</keyword>
<reference evidence="2" key="1">
    <citation type="submission" date="2016-10" db="EMBL/GenBank/DDBJ databases">
        <authorList>
            <person name="Varghese N."/>
            <person name="Submissions S."/>
        </authorList>
    </citation>
    <scope>NUCLEOTIDE SEQUENCE [LARGE SCALE GENOMIC DNA]</scope>
    <source>
        <strain evidence="2">JCM 10271</strain>
    </source>
</reference>
<protein>
    <submittedName>
        <fullName evidence="1">Uncharacterized protein</fullName>
    </submittedName>
</protein>
<name>A0A1I5W212_9RHOB</name>
<evidence type="ECO:0000313" key="1">
    <source>
        <dbReference type="EMBL" id="SFQ13782.1"/>
    </source>
</evidence>
<accession>A0A1I5W212</accession>